<accession>A0A814M0L2</accession>
<reference evidence="1" key="1">
    <citation type="submission" date="2021-02" db="EMBL/GenBank/DDBJ databases">
        <authorList>
            <person name="Nowell W R."/>
        </authorList>
    </citation>
    <scope>NUCLEOTIDE SEQUENCE</scope>
</reference>
<organism evidence="1 2">
    <name type="scientific">Adineta steineri</name>
    <dbReference type="NCBI Taxonomy" id="433720"/>
    <lineage>
        <taxon>Eukaryota</taxon>
        <taxon>Metazoa</taxon>
        <taxon>Spiralia</taxon>
        <taxon>Gnathifera</taxon>
        <taxon>Rotifera</taxon>
        <taxon>Eurotatoria</taxon>
        <taxon>Bdelloidea</taxon>
        <taxon>Adinetida</taxon>
        <taxon>Adinetidae</taxon>
        <taxon>Adineta</taxon>
    </lineage>
</organism>
<proteinExistence type="predicted"/>
<dbReference type="Proteomes" id="UP000663860">
    <property type="component" value="Unassembled WGS sequence"/>
</dbReference>
<dbReference type="AlphaFoldDB" id="A0A814M0L2"/>
<comment type="caution">
    <text evidence="1">The sequence shown here is derived from an EMBL/GenBank/DDBJ whole genome shotgun (WGS) entry which is preliminary data.</text>
</comment>
<gene>
    <name evidence="1" type="ORF">IZO911_LOCUS21376</name>
</gene>
<evidence type="ECO:0000313" key="1">
    <source>
        <dbReference type="EMBL" id="CAF1070242.1"/>
    </source>
</evidence>
<evidence type="ECO:0000313" key="2">
    <source>
        <dbReference type="Proteomes" id="UP000663860"/>
    </source>
</evidence>
<dbReference type="EMBL" id="CAJNOE010000229">
    <property type="protein sequence ID" value="CAF1070242.1"/>
    <property type="molecule type" value="Genomic_DNA"/>
</dbReference>
<name>A0A814M0L2_9BILA</name>
<protein>
    <submittedName>
        <fullName evidence="1">Uncharacterized protein</fullName>
    </submittedName>
</protein>
<sequence length="210" mass="24028">MSDFIPNKFQAIILQPDLVPEHNLNDLIVHCQDVEELNSIITKNPLSIKILACTPEFLLDISSLLPTLNLVALYLISNKTDVMLPIELIEMDNTFDFIQVHNQKQLMRYVCGKITECFYAQSAIYAGDDENSLHNSCLLVARDALLQMKEMSDNVDHVRDQLNTINYLAEANQREDALQKINNLVNKFENQYHVQEKPVQETNNGNPLEN</sequence>